<feature type="region of interest" description="Disordered" evidence="1">
    <location>
        <begin position="514"/>
        <end position="552"/>
    </location>
</feature>
<dbReference type="AlphaFoldDB" id="A0A061DDD1"/>
<dbReference type="GeneID" id="24564716"/>
<evidence type="ECO:0000313" key="3">
    <source>
        <dbReference type="Proteomes" id="UP000033188"/>
    </source>
</evidence>
<dbReference type="EMBL" id="LK391709">
    <property type="protein sequence ID" value="CDR96175.1"/>
    <property type="molecule type" value="Genomic_DNA"/>
</dbReference>
<dbReference type="OMA" id="QCANEDA"/>
<evidence type="ECO:0000313" key="2">
    <source>
        <dbReference type="EMBL" id="CDR96175.1"/>
    </source>
</evidence>
<dbReference type="Gene3D" id="2.60.40.1230">
    <property type="match status" value="1"/>
</dbReference>
<dbReference type="STRING" id="5866.A0A061DDD1"/>
<feature type="region of interest" description="Disordered" evidence="1">
    <location>
        <begin position="574"/>
        <end position="602"/>
    </location>
</feature>
<name>A0A061DDD1_BABBI</name>
<keyword evidence="3" id="KW-1185">Reference proteome</keyword>
<dbReference type="VEuPathDB" id="PiroplasmaDB:BBBOND_0300800"/>
<sequence length="909" mass="99503">MDAVVGTDLFATLWQHLQYTFHRSPHSMNAIHYDKKTLEMKFGAILSDCVGEASKILASDLINVCSDRNIKQSLKLCSRSLKDKGVSPLGKINAMQFVVIVALSNDHNSYKVACSPVLNIIARLGGANNGKGRLTLFGECVNKAHLVKCAKYANSVIETLSKVEAFDLTLHQSLPFGVRCLLHKCNSLRLKQLATGCASLSNAISNVRLPGTSSYSSSVRDAVESAASKSYRTRAKELEYRVSHIEDEMEELGVAVPADPTTQQKPATMSPRSEAKLVDLVSNLGFLRGECSSLLNEMIDADYGRMRADVTTLIDHIKSLEIRCSAASTGDGVYHDLAALNMTFSALKGDQSSLGGGFHTGREAYETSDATRDDCISSYSFKTALNDVASREHWAAEILANENASAKELPQEVHNQKDNKTVLSNEFASLESDNAEKNKHSTSVNSDAILNAPLNVTSDDIVTDCPNNKLAVGEKVQKSQESPDEESHTNERATEPPATGATLVYAQANMAVDSGSEKASIQSDAVENEGKQVPKTNNTNEDMSSSTNETNVVRDGSNIESHEGQIDQDTLGTCISESSGVHDHRPADTDGAEFSSTQSDNTNVQCANEDARLDHAPLNQVSNIDSVNEELEIDDDINQYDLYDNANSNLEGIRNSIVFRDSGIYNDSNLEVSLIQRLDEEEEIGIVADCRLTLENRGVETMHDLRFDFSNFEHFSIHLVLSPMDEMPKEIAPMSSMDIHFKLYPLAPFIGLPKVTLTTFIGPGGVEKNYTLFLPLPVTSFLRCEPLEDLNVLETLRQQSKTYFLARNTVPFDRATQLVTLNNHLSSFELEDRPGSMFMLASFHQCGCPDEKSTGGSRFKVLIMIEAADEPTSFNMHVFSDSDRLAGAVAQLYRYLFHGQGAAYGGTAG</sequence>
<dbReference type="OrthoDB" id="365954at2759"/>
<gene>
    <name evidence="2" type="ORF">BBBOND_0300800</name>
</gene>
<reference evidence="3" key="1">
    <citation type="journal article" date="2014" name="Nucleic Acids Res.">
        <title>The evolutionary dynamics of variant antigen genes in Babesia reveal a history of genomic innovation underlying host-parasite interaction.</title>
        <authorList>
            <person name="Jackson A.P."/>
            <person name="Otto T.D."/>
            <person name="Darby A."/>
            <person name="Ramaprasad A."/>
            <person name="Xia D."/>
            <person name="Echaide I.E."/>
            <person name="Farber M."/>
            <person name="Gahlot S."/>
            <person name="Gamble J."/>
            <person name="Gupta D."/>
            <person name="Gupta Y."/>
            <person name="Jackson L."/>
            <person name="Malandrin L."/>
            <person name="Malas T.B."/>
            <person name="Moussa E."/>
            <person name="Nair M."/>
            <person name="Reid A.J."/>
            <person name="Sanders M."/>
            <person name="Sharma J."/>
            <person name="Tracey A."/>
            <person name="Quail M.A."/>
            <person name="Weir W."/>
            <person name="Wastling J.M."/>
            <person name="Hall N."/>
            <person name="Willadsen P."/>
            <person name="Lingelbach K."/>
            <person name="Shiels B."/>
            <person name="Tait A."/>
            <person name="Berriman M."/>
            <person name="Allred D.R."/>
            <person name="Pain A."/>
        </authorList>
    </citation>
    <scope>NUCLEOTIDE SEQUENCE [LARGE SCALE GENOMIC DNA]</scope>
    <source>
        <strain evidence="3">Bond</strain>
    </source>
</reference>
<feature type="compositionally biased region" description="Basic and acidic residues" evidence="1">
    <location>
        <begin position="485"/>
        <end position="494"/>
    </location>
</feature>
<feature type="compositionally biased region" description="Polar residues" evidence="1">
    <location>
        <begin position="534"/>
        <end position="551"/>
    </location>
</feature>
<evidence type="ECO:0000256" key="1">
    <source>
        <dbReference type="SAM" id="MobiDB-lite"/>
    </source>
</evidence>
<dbReference type="RefSeq" id="XP_012768361.1">
    <property type="nucleotide sequence ID" value="XM_012912907.1"/>
</dbReference>
<proteinExistence type="predicted"/>
<feature type="region of interest" description="Disordered" evidence="1">
    <location>
        <begin position="473"/>
        <end position="498"/>
    </location>
</feature>
<protein>
    <submittedName>
        <fullName evidence="2">Uncharacterized protein</fullName>
    </submittedName>
</protein>
<dbReference type="InterPro" id="IPR013041">
    <property type="entry name" value="Clathrin_app_Ig-like_sf"/>
</dbReference>
<organism evidence="2 3">
    <name type="scientific">Babesia bigemina</name>
    <dbReference type="NCBI Taxonomy" id="5866"/>
    <lineage>
        <taxon>Eukaryota</taxon>
        <taxon>Sar</taxon>
        <taxon>Alveolata</taxon>
        <taxon>Apicomplexa</taxon>
        <taxon>Aconoidasida</taxon>
        <taxon>Piroplasmida</taxon>
        <taxon>Babesiidae</taxon>
        <taxon>Babesia</taxon>
    </lineage>
</organism>
<dbReference type="KEGG" id="bbig:BBBOND_0300800"/>
<accession>A0A061DDD1</accession>
<dbReference type="SUPFAM" id="SSF49348">
    <property type="entry name" value="Clathrin adaptor appendage domain"/>
    <property type="match status" value="1"/>
</dbReference>
<dbReference type="Proteomes" id="UP000033188">
    <property type="component" value="Chromosome 3"/>
</dbReference>